<dbReference type="RefSeq" id="WP_106608409.1">
    <property type="nucleotide sequence ID" value="NZ_PYGJ01000005.1"/>
</dbReference>
<keyword evidence="2" id="KW-1185">Reference proteome</keyword>
<organism evidence="1 2">
    <name type="scientific">Shimia abyssi</name>
    <dbReference type="NCBI Taxonomy" id="1662395"/>
    <lineage>
        <taxon>Bacteria</taxon>
        <taxon>Pseudomonadati</taxon>
        <taxon>Pseudomonadota</taxon>
        <taxon>Alphaproteobacteria</taxon>
        <taxon>Rhodobacterales</taxon>
        <taxon>Roseobacteraceae</taxon>
    </lineage>
</organism>
<dbReference type="Pfam" id="PF10094">
    <property type="entry name" value="DUF2332"/>
    <property type="match status" value="1"/>
</dbReference>
<dbReference type="PIRSF" id="PIRSF012608">
    <property type="entry name" value="UCP012608"/>
    <property type="match status" value="1"/>
</dbReference>
<dbReference type="OrthoDB" id="7666987at2"/>
<dbReference type="AlphaFoldDB" id="A0A2P8FDK9"/>
<name>A0A2P8FDK9_9RHOB</name>
<protein>
    <recommendedName>
        <fullName evidence="3">DUF2332 family protein</fullName>
    </recommendedName>
</protein>
<gene>
    <name evidence="1" type="ORF">CLV88_105181</name>
</gene>
<dbReference type="Proteomes" id="UP000240418">
    <property type="component" value="Unassembled WGS sequence"/>
</dbReference>
<comment type="caution">
    <text evidence="1">The sequence shown here is derived from an EMBL/GenBank/DDBJ whole genome shotgun (WGS) entry which is preliminary data.</text>
</comment>
<dbReference type="InterPro" id="IPR011200">
    <property type="entry name" value="UCP012608"/>
</dbReference>
<evidence type="ECO:0000313" key="2">
    <source>
        <dbReference type="Proteomes" id="UP000240418"/>
    </source>
</evidence>
<accession>A0A2P8FDK9</accession>
<dbReference type="EMBL" id="PYGJ01000005">
    <property type="protein sequence ID" value="PSL19758.1"/>
    <property type="molecule type" value="Genomic_DNA"/>
</dbReference>
<reference evidence="1 2" key="1">
    <citation type="submission" date="2018-03" db="EMBL/GenBank/DDBJ databases">
        <title>Genomic Encyclopedia of Archaeal and Bacterial Type Strains, Phase II (KMG-II): from individual species to whole genera.</title>
        <authorList>
            <person name="Goeker M."/>
        </authorList>
    </citation>
    <scope>NUCLEOTIDE SEQUENCE [LARGE SCALE GENOMIC DNA]</scope>
    <source>
        <strain evidence="1 2">DSM 100673</strain>
    </source>
</reference>
<evidence type="ECO:0008006" key="3">
    <source>
        <dbReference type="Google" id="ProtNLM"/>
    </source>
</evidence>
<evidence type="ECO:0000313" key="1">
    <source>
        <dbReference type="EMBL" id="PSL19758.1"/>
    </source>
</evidence>
<sequence length="349" mass="37764">MSAAPSALRDAFLSQARSCEGMDSPFMGRLLRLLADHWPAETALAAKCAAWQGDIGPMAASLPLRICGGLHALVLRNQDAQLAAVYPPNTAPDDEFQATILAALLTHDNFLTDWISNAPQTNEVRRAAVLIPTAHLLADKFDLPLRLSELGASGGLNLMFDQFQLTLDGTTFGPASDVRLAPDWTGALPPAIRPKIADRRGVDLNPLTPTSDDNRLRLLAYLWPDQSDRVTRTRAAIALHDAAVDRADAIDWLGPRLAHQPGQVHLIYHTVAWQYFPPAVQARGTALIEAAGATASPEAPLAWLSYEADNASPGAGLTLRLWPGDITLTLGRVDFHGRWVDWQGPARLP</sequence>
<proteinExistence type="predicted"/>